<dbReference type="InterPro" id="IPR051635">
    <property type="entry name" value="SNAT-like"/>
</dbReference>
<dbReference type="AlphaFoldDB" id="A0A2V1AVK5"/>
<dbReference type="PROSITE" id="PS51186">
    <property type="entry name" value="GNAT"/>
    <property type="match status" value="1"/>
</dbReference>
<sequence>MSDFPPNLSIRPLTVEDLDKCVSLENKGFPEDERADREKLQYRLIACPELCSGLFIREYGVKYNAINLPEVAEKLNAENASKKDSDDKVEANNKASKDSDQENDEEDYQSLPVKSSVVKEVLIGHITATKTPTEKLTEGAMELPSEEDKDAGHVEYARNVAIHGLVIDPEWRGKNLGTLLMHDYIQKLSNQDLGSKVIIVAHKELIPFYEKIGFEYHGASDIKHGSETWYDLSIDLVPQEEE</sequence>
<dbReference type="EMBL" id="PKFO01000005">
    <property type="protein sequence ID" value="PVH21812.1"/>
    <property type="molecule type" value="Genomic_DNA"/>
</dbReference>
<evidence type="ECO:0000256" key="2">
    <source>
        <dbReference type="ARBA" id="ARBA00023315"/>
    </source>
</evidence>
<feature type="domain" description="N-acetyltransferase" evidence="4">
    <location>
        <begin position="75"/>
        <end position="235"/>
    </location>
</feature>
<dbReference type="InterPro" id="IPR000182">
    <property type="entry name" value="GNAT_dom"/>
</dbReference>
<keyword evidence="6" id="KW-1185">Reference proteome</keyword>
<dbReference type="SUPFAM" id="SSF55729">
    <property type="entry name" value="Acyl-CoA N-acyltransferases (Nat)"/>
    <property type="match status" value="1"/>
</dbReference>
<evidence type="ECO:0000256" key="1">
    <source>
        <dbReference type="ARBA" id="ARBA00022679"/>
    </source>
</evidence>
<dbReference type="PANTHER" id="PTHR10908">
    <property type="entry name" value="SEROTONIN N-ACETYLTRANSFERASE"/>
    <property type="match status" value="1"/>
</dbReference>
<evidence type="ECO:0000313" key="5">
    <source>
        <dbReference type="EMBL" id="PVH21812.1"/>
    </source>
</evidence>
<comment type="caution">
    <text evidence="5">The sequence shown here is derived from an EMBL/GenBank/DDBJ whole genome shotgun (WGS) entry which is preliminary data.</text>
</comment>
<dbReference type="GeneID" id="37006135"/>
<name>A0A2V1AVK5_9ASCO</name>
<dbReference type="OrthoDB" id="30840at2759"/>
<accession>A0A2V1AVK5</accession>
<feature type="region of interest" description="Disordered" evidence="3">
    <location>
        <begin position="78"/>
        <end position="110"/>
    </location>
</feature>
<protein>
    <recommendedName>
        <fullName evidence="4">N-acetyltransferase domain-containing protein</fullName>
    </recommendedName>
</protein>
<dbReference type="Proteomes" id="UP000244309">
    <property type="component" value="Unassembled WGS sequence"/>
</dbReference>
<dbReference type="RefSeq" id="XP_025342752.1">
    <property type="nucleotide sequence ID" value="XM_025484537.1"/>
</dbReference>
<keyword evidence="1" id="KW-0808">Transferase</keyword>
<dbReference type="PANTHER" id="PTHR10908:SF0">
    <property type="entry name" value="SEROTONIN N-ACETYLTRANSFERASE"/>
    <property type="match status" value="1"/>
</dbReference>
<dbReference type="GO" id="GO:0004059">
    <property type="term" value="F:aralkylamine N-acetyltransferase activity"/>
    <property type="evidence" value="ECO:0007669"/>
    <property type="project" value="TreeGrafter"/>
</dbReference>
<gene>
    <name evidence="5" type="ORF">CXQ85_000803</name>
</gene>
<feature type="compositionally biased region" description="Basic and acidic residues" evidence="3">
    <location>
        <begin position="78"/>
        <end position="100"/>
    </location>
</feature>
<dbReference type="GO" id="GO:0005737">
    <property type="term" value="C:cytoplasm"/>
    <property type="evidence" value="ECO:0007669"/>
    <property type="project" value="TreeGrafter"/>
</dbReference>
<dbReference type="VEuPathDB" id="FungiDB:CXQ85_000803"/>
<dbReference type="InterPro" id="IPR016181">
    <property type="entry name" value="Acyl_CoA_acyltransferase"/>
</dbReference>
<evidence type="ECO:0000256" key="3">
    <source>
        <dbReference type="SAM" id="MobiDB-lite"/>
    </source>
</evidence>
<keyword evidence="2" id="KW-0012">Acyltransferase</keyword>
<dbReference type="Pfam" id="PF13673">
    <property type="entry name" value="Acetyltransf_10"/>
    <property type="match status" value="1"/>
</dbReference>
<proteinExistence type="predicted"/>
<dbReference type="CDD" id="cd04301">
    <property type="entry name" value="NAT_SF"/>
    <property type="match status" value="1"/>
</dbReference>
<evidence type="ECO:0000313" key="6">
    <source>
        <dbReference type="Proteomes" id="UP000244309"/>
    </source>
</evidence>
<dbReference type="STRING" id="45357.A0A2V1AVK5"/>
<evidence type="ECO:0000259" key="4">
    <source>
        <dbReference type="PROSITE" id="PS51186"/>
    </source>
</evidence>
<reference evidence="5 6" key="1">
    <citation type="submission" date="2017-12" db="EMBL/GenBank/DDBJ databases">
        <title>Genome Sequence of a Multidrug-Resistant Candida haemulonii Isolate from a Patient with Chronic Leg Ulcers in Israel.</title>
        <authorList>
            <person name="Chow N.A."/>
            <person name="Gade L."/>
            <person name="Batra D."/>
            <person name="Rowe L.A."/>
            <person name="Ben-Ami R."/>
            <person name="Loparev V.N."/>
            <person name="Litvintseva A.P."/>
        </authorList>
    </citation>
    <scope>NUCLEOTIDE SEQUENCE [LARGE SCALE GENOMIC DNA]</scope>
    <source>
        <strain evidence="5 6">B11899</strain>
    </source>
</reference>
<organism evidence="5 6">
    <name type="scientific">Candidozyma haemuli</name>
    <dbReference type="NCBI Taxonomy" id="45357"/>
    <lineage>
        <taxon>Eukaryota</taxon>
        <taxon>Fungi</taxon>
        <taxon>Dikarya</taxon>
        <taxon>Ascomycota</taxon>
        <taxon>Saccharomycotina</taxon>
        <taxon>Pichiomycetes</taxon>
        <taxon>Metschnikowiaceae</taxon>
        <taxon>Candidozyma</taxon>
    </lineage>
</organism>
<dbReference type="Gene3D" id="3.40.630.30">
    <property type="match status" value="1"/>
</dbReference>